<dbReference type="InterPro" id="IPR006668">
    <property type="entry name" value="Mg_transptr_MgtE_intracell_dom"/>
</dbReference>
<evidence type="ECO:0000256" key="5">
    <source>
        <dbReference type="ARBA" id="ARBA00022842"/>
    </source>
</evidence>
<dbReference type="Pfam" id="PF00571">
    <property type="entry name" value="CBS"/>
    <property type="match status" value="2"/>
</dbReference>
<dbReference type="PANTHER" id="PTHR43773:SF1">
    <property type="entry name" value="MAGNESIUM TRANSPORTER MGTE"/>
    <property type="match status" value="1"/>
</dbReference>
<evidence type="ECO:0000256" key="4">
    <source>
        <dbReference type="ARBA" id="ARBA00022692"/>
    </source>
</evidence>
<keyword evidence="6 9" id="KW-1133">Transmembrane helix</keyword>
<feature type="domain" description="CBS" evidence="10">
    <location>
        <begin position="139"/>
        <end position="202"/>
    </location>
</feature>
<dbReference type="EMBL" id="FPBT01000010">
    <property type="protein sequence ID" value="SFU53249.1"/>
    <property type="molecule type" value="Genomic_DNA"/>
</dbReference>
<name>A0A1I7GXS1_9FIRM</name>
<evidence type="ECO:0000259" key="10">
    <source>
        <dbReference type="PROSITE" id="PS51371"/>
    </source>
</evidence>
<feature type="transmembrane region" description="Helical" evidence="9">
    <location>
        <begin position="359"/>
        <end position="379"/>
    </location>
</feature>
<comment type="function">
    <text evidence="9">Acts as a magnesium transporter.</text>
</comment>
<dbReference type="RefSeq" id="WP_090162323.1">
    <property type="nucleotide sequence ID" value="NZ_CACVNK010000008.1"/>
</dbReference>
<feature type="transmembrane region" description="Helical" evidence="9">
    <location>
        <begin position="285"/>
        <end position="306"/>
    </location>
</feature>
<evidence type="ECO:0000256" key="9">
    <source>
        <dbReference type="RuleBase" id="RU362011"/>
    </source>
</evidence>
<evidence type="ECO:0000313" key="11">
    <source>
        <dbReference type="EMBL" id="SFU53249.1"/>
    </source>
</evidence>
<dbReference type="InterPro" id="IPR036739">
    <property type="entry name" value="SLC41_membr_dom_sf"/>
</dbReference>
<protein>
    <recommendedName>
        <fullName evidence="9">Magnesium transporter MgtE</fullName>
    </recommendedName>
</protein>
<comment type="similarity">
    <text evidence="2 9">Belongs to the SLC41A transporter family.</text>
</comment>
<feature type="domain" description="CBS" evidence="10">
    <location>
        <begin position="203"/>
        <end position="261"/>
    </location>
</feature>
<evidence type="ECO:0000256" key="8">
    <source>
        <dbReference type="PROSITE-ProRule" id="PRU00703"/>
    </source>
</evidence>
<dbReference type="SUPFAM" id="SSF54631">
    <property type="entry name" value="CBS-domain pair"/>
    <property type="match status" value="1"/>
</dbReference>
<gene>
    <name evidence="11" type="ORF">SAMN05216508_1108</name>
</gene>
<dbReference type="GO" id="GO:0046872">
    <property type="term" value="F:metal ion binding"/>
    <property type="evidence" value="ECO:0007669"/>
    <property type="project" value="UniProtKB-KW"/>
</dbReference>
<keyword evidence="5 9" id="KW-0460">Magnesium</keyword>
<reference evidence="11 12" key="1">
    <citation type="submission" date="2016-10" db="EMBL/GenBank/DDBJ databases">
        <authorList>
            <person name="de Groot N.N."/>
        </authorList>
    </citation>
    <scope>NUCLEOTIDE SEQUENCE [LARGE SCALE GENOMIC DNA]</scope>
    <source>
        <strain evidence="11 12">KHGC13</strain>
    </source>
</reference>
<dbReference type="Pfam" id="PF01769">
    <property type="entry name" value="MgtE"/>
    <property type="match status" value="1"/>
</dbReference>
<comment type="subunit">
    <text evidence="9">Homodimer.</text>
</comment>
<proteinExistence type="inferred from homology"/>
<dbReference type="Pfam" id="PF03448">
    <property type="entry name" value="MgtE_N"/>
    <property type="match status" value="1"/>
</dbReference>
<dbReference type="CDD" id="cd04606">
    <property type="entry name" value="CBS_pair_Mg_transporter"/>
    <property type="match status" value="1"/>
</dbReference>
<keyword evidence="12" id="KW-1185">Reference proteome</keyword>
<dbReference type="InterPro" id="IPR038076">
    <property type="entry name" value="MgtE_N_sf"/>
</dbReference>
<evidence type="ECO:0000256" key="1">
    <source>
        <dbReference type="ARBA" id="ARBA00004141"/>
    </source>
</evidence>
<dbReference type="GO" id="GO:0015095">
    <property type="term" value="F:magnesium ion transmembrane transporter activity"/>
    <property type="evidence" value="ECO:0007669"/>
    <property type="project" value="UniProtKB-UniRule"/>
</dbReference>
<evidence type="ECO:0000256" key="6">
    <source>
        <dbReference type="ARBA" id="ARBA00022989"/>
    </source>
</evidence>
<dbReference type="PROSITE" id="PS51371">
    <property type="entry name" value="CBS"/>
    <property type="match status" value="2"/>
</dbReference>
<dbReference type="InterPro" id="IPR006667">
    <property type="entry name" value="SLC41_membr_dom"/>
</dbReference>
<evidence type="ECO:0000256" key="2">
    <source>
        <dbReference type="ARBA" id="ARBA00009749"/>
    </source>
</evidence>
<accession>A0A1I7GXS1</accession>
<keyword evidence="8" id="KW-0129">CBS domain</keyword>
<dbReference type="STRING" id="155865.SAMN05216515_11144"/>
<feature type="transmembrane region" description="Helical" evidence="9">
    <location>
        <begin position="385"/>
        <end position="408"/>
    </location>
</feature>
<dbReference type="NCBIfam" id="TIGR00400">
    <property type="entry name" value="mgtE"/>
    <property type="match status" value="1"/>
</dbReference>
<dbReference type="InterPro" id="IPR046342">
    <property type="entry name" value="CBS_dom_sf"/>
</dbReference>
<keyword evidence="9" id="KW-0479">Metal-binding</keyword>
<dbReference type="SUPFAM" id="SSF161093">
    <property type="entry name" value="MgtE membrane domain-like"/>
    <property type="match status" value="1"/>
</dbReference>
<dbReference type="GeneID" id="78354041"/>
<dbReference type="AlphaFoldDB" id="A0A1I7GXS1"/>
<keyword evidence="4 9" id="KW-0812">Transmembrane</keyword>
<dbReference type="Gene3D" id="1.25.60.10">
    <property type="entry name" value="MgtE N-terminal domain-like"/>
    <property type="match status" value="1"/>
</dbReference>
<dbReference type="InterPro" id="IPR000644">
    <property type="entry name" value="CBS_dom"/>
</dbReference>
<dbReference type="PANTHER" id="PTHR43773">
    <property type="entry name" value="MAGNESIUM TRANSPORTER MGTE"/>
    <property type="match status" value="1"/>
</dbReference>
<dbReference type="OrthoDB" id="9790355at2"/>
<feature type="transmembrane region" description="Helical" evidence="9">
    <location>
        <begin position="420"/>
        <end position="443"/>
    </location>
</feature>
<evidence type="ECO:0000313" key="12">
    <source>
        <dbReference type="Proteomes" id="UP000198817"/>
    </source>
</evidence>
<dbReference type="Gene3D" id="3.10.580.10">
    <property type="entry name" value="CBS-domain"/>
    <property type="match status" value="1"/>
</dbReference>
<dbReference type="SMART" id="SM00116">
    <property type="entry name" value="CBS"/>
    <property type="match status" value="2"/>
</dbReference>
<keyword evidence="3 9" id="KW-0813">Transport</keyword>
<dbReference type="Gene3D" id="1.10.357.20">
    <property type="entry name" value="SLC41 divalent cation transporters, integral membrane domain"/>
    <property type="match status" value="1"/>
</dbReference>
<comment type="subcellular location">
    <subcellularLocation>
        <location evidence="9">Cell membrane</location>
        <topology evidence="9">Multi-pass membrane protein</topology>
    </subcellularLocation>
    <subcellularLocation>
        <location evidence="1">Membrane</location>
        <topology evidence="1">Multi-pass membrane protein</topology>
    </subcellularLocation>
</comment>
<keyword evidence="7 9" id="KW-0472">Membrane</keyword>
<dbReference type="GO" id="GO:0005886">
    <property type="term" value="C:plasma membrane"/>
    <property type="evidence" value="ECO:0007669"/>
    <property type="project" value="UniProtKB-SubCell"/>
</dbReference>
<feature type="transmembrane region" description="Helical" evidence="9">
    <location>
        <begin position="312"/>
        <end position="338"/>
    </location>
</feature>
<keyword evidence="9" id="KW-1003">Cell membrane</keyword>
<organism evidence="11 12">
    <name type="scientific">Eubacterium pyruvativorans</name>
    <dbReference type="NCBI Taxonomy" id="155865"/>
    <lineage>
        <taxon>Bacteria</taxon>
        <taxon>Bacillati</taxon>
        <taxon>Bacillota</taxon>
        <taxon>Clostridia</taxon>
        <taxon>Eubacteriales</taxon>
        <taxon>Eubacteriaceae</taxon>
        <taxon>Eubacterium</taxon>
    </lineage>
</organism>
<dbReference type="Proteomes" id="UP000198817">
    <property type="component" value="Unassembled WGS sequence"/>
</dbReference>
<evidence type="ECO:0000256" key="7">
    <source>
        <dbReference type="ARBA" id="ARBA00023136"/>
    </source>
</evidence>
<dbReference type="SMART" id="SM00924">
    <property type="entry name" value="MgtE_N"/>
    <property type="match status" value="1"/>
</dbReference>
<dbReference type="InterPro" id="IPR006669">
    <property type="entry name" value="MgtE_transporter"/>
</dbReference>
<evidence type="ECO:0000256" key="3">
    <source>
        <dbReference type="ARBA" id="ARBA00022448"/>
    </source>
</evidence>
<dbReference type="SUPFAM" id="SSF158791">
    <property type="entry name" value="MgtE N-terminal domain-like"/>
    <property type="match status" value="1"/>
</dbReference>
<sequence length="452" mass="50419">MMRKFNIEVVEKLRCLIAASDSVRISDFIRHYPAIDFAEMVSELEDTEIAGLVRLISDDELASLMEESEDRERIRIARTLDNRRLLTAFEYMQKDDIVDMLGDFPIRRRKELIRLMKSSDQAIINNLLKYPEDSAGGLMTTDYIALHDDLTVADALDSIRHEGPKTDLIQTIFVIDSRRNLIGSISLRQLLTAPKETQIRRLMDAQVISVTPEADQEEAALLVSRYDLYAIPVVSRAKQILGIITVDDIIDVIIEEYNNDMLQLAGVNVEEDLNSTWKESVRMRLPWLLVNLATAFLASFTVNLFQSTIQQVVALSAVMTIISGMGGNAGTQTLSILVRALSRQELDKKEILHHLLKEIAVGVLDGASCGAVTAIVVFFMYHNGFLSLIVLLAMIGNMFVSAIFGFLVPVILQKCHADPAVASSIFVTTATDTLGFFIFLGLANLTLPLLLR</sequence>